<dbReference type="RefSeq" id="WP_208567628.1">
    <property type="nucleotide sequence ID" value="NZ_JAGFWR010000006.1"/>
</dbReference>
<sequence length="813" mass="85617">MRRLRAPASAGIFQHRLGNALVLHVDDRISVAARSLALAVAADPDHDVVVLDLHHDLPVGTWGAVATALKRCRRGIRLVVCGVSADTGALAAQWLCDRLRRPVVTPHGRAVQVAAGTLFAHTAEGSGWVRYLPGRRPAWESQRYPAPPWDAAAARFQPTSAVGAAEPVPGGVWIRDTRDPVAVGGHWQWLVASLPCQPEAMTVVLGCPGTPPLALDDVARFWRELDPAGRRHARFVQYGPVQLPAGEVLGQRLADLLESPVVCFGGLPLGRPGDLHMHTVTPDGSLGWQVLARELCYTPRPSPAAPARPPRIVGHHAPALLGAPVGPLTYRYATDAVVEIVPSGLWIRADEPPGIAGRIRSRAADPTRHALIVDDTTPSRVARFRELAEDLTARLDPATRARSTLQLASAVATGPRAPATGSAGGDLGAGLTYRFTAADLASGESTEATPTPAEALAVTSVPGPQSASWVPTVSGDRAGTGVPTPTAAEFLTSPVAAPEPPAAGPAPVVTAALLAPPGGPTVAGAVTPLRDRPGTGVPPTGAPAAAGTCRCDAARRPVRFQPTPTPDAPGLSAPTGLDSARSWLRWRHRREFDAATPAISRLLAEHPGLYPDDDSLADAVAVRLYLSAPGEAVDRALRAGPAGDVTHFARCVAAGVARLPAHRGAVCLSATLPGDDLRDVAARETLTERGFTHALTEPPVNVPGNVDVLLWSMTARRTRLLEPEGEHRAAGRVLFLPGTRFRVLATTPPDRHQPGRLLLRELTAEEPCHGRVPFDEFALTSLSRCRDRWAATGRRGRVGDATAQRLTCLPGVA</sequence>
<evidence type="ECO:0000313" key="3">
    <source>
        <dbReference type="Proteomes" id="UP000671399"/>
    </source>
</evidence>
<proteinExistence type="predicted"/>
<evidence type="ECO:0000256" key="1">
    <source>
        <dbReference type="SAM" id="MobiDB-lite"/>
    </source>
</evidence>
<dbReference type="Proteomes" id="UP000671399">
    <property type="component" value="Unassembled WGS sequence"/>
</dbReference>
<protein>
    <submittedName>
        <fullName evidence="2">Uncharacterized protein</fullName>
    </submittedName>
</protein>
<dbReference type="EMBL" id="JAGFWR010000006">
    <property type="protein sequence ID" value="MBO4161979.1"/>
    <property type="molecule type" value="Genomic_DNA"/>
</dbReference>
<dbReference type="Gene3D" id="3.90.176.10">
    <property type="entry name" value="Toxin ADP-ribosyltransferase, Chain A, domain 1"/>
    <property type="match status" value="1"/>
</dbReference>
<evidence type="ECO:0000313" key="2">
    <source>
        <dbReference type="EMBL" id="MBO4161979.1"/>
    </source>
</evidence>
<organism evidence="2 3">
    <name type="scientific">Micromonospora antibiotica</name>
    <dbReference type="NCBI Taxonomy" id="2807623"/>
    <lineage>
        <taxon>Bacteria</taxon>
        <taxon>Bacillati</taxon>
        <taxon>Actinomycetota</taxon>
        <taxon>Actinomycetes</taxon>
        <taxon>Micromonosporales</taxon>
        <taxon>Micromonosporaceae</taxon>
        <taxon>Micromonospora</taxon>
    </lineage>
</organism>
<gene>
    <name evidence="2" type="ORF">JQN83_14335</name>
</gene>
<comment type="caution">
    <text evidence="2">The sequence shown here is derived from an EMBL/GenBank/DDBJ whole genome shotgun (WGS) entry which is preliminary data.</text>
</comment>
<reference evidence="2 3" key="1">
    <citation type="submission" date="2021-03" db="EMBL/GenBank/DDBJ databases">
        <authorList>
            <person name="Lee D.-H."/>
        </authorList>
    </citation>
    <scope>NUCLEOTIDE SEQUENCE [LARGE SCALE GENOMIC DNA]</scope>
    <source>
        <strain evidence="2 3">MMS20-R2-23</strain>
    </source>
</reference>
<keyword evidence="3" id="KW-1185">Reference proteome</keyword>
<feature type="compositionally biased region" description="Polar residues" evidence="1">
    <location>
        <begin position="462"/>
        <end position="471"/>
    </location>
</feature>
<accession>A0ABS3V8N1</accession>
<feature type="region of interest" description="Disordered" evidence="1">
    <location>
        <begin position="459"/>
        <end position="484"/>
    </location>
</feature>
<name>A0ABS3V8N1_9ACTN</name>